<evidence type="ECO:0000256" key="2">
    <source>
        <dbReference type="PIRSR" id="PIRSR640198-2"/>
    </source>
</evidence>
<dbReference type="SUPFAM" id="SSF140931">
    <property type="entry name" value="Fic-like"/>
    <property type="match status" value="1"/>
</dbReference>
<dbReference type="STRING" id="762983.HMPREF9444_00392"/>
<protein>
    <submittedName>
        <fullName evidence="5">Fic family protein</fullName>
    </submittedName>
</protein>
<dbReference type="GO" id="GO:0005524">
    <property type="term" value="F:ATP binding"/>
    <property type="evidence" value="ECO:0007669"/>
    <property type="project" value="UniProtKB-KW"/>
</dbReference>
<feature type="binding site" evidence="2">
    <location>
        <begin position="206"/>
        <end position="213"/>
    </location>
    <ligand>
        <name>ATP</name>
        <dbReference type="ChEBI" id="CHEBI:30616"/>
    </ligand>
</feature>
<dbReference type="InterPro" id="IPR003812">
    <property type="entry name" value="Fido"/>
</dbReference>
<keyword evidence="6" id="KW-1185">Reference proteome</keyword>
<keyword evidence="2" id="KW-0547">Nucleotide-binding</keyword>
<evidence type="ECO:0000259" key="4">
    <source>
        <dbReference type="PROSITE" id="PS51459"/>
    </source>
</evidence>
<dbReference type="InterPro" id="IPR040198">
    <property type="entry name" value="Fido_containing"/>
</dbReference>
<dbReference type="HOGENOM" id="CLU_041789_0_0_6"/>
<accession>E8LI77</accession>
<evidence type="ECO:0000256" key="1">
    <source>
        <dbReference type="PIRSR" id="PIRSR640198-1"/>
    </source>
</evidence>
<keyword evidence="2" id="KW-0067">ATP-binding</keyword>
<gene>
    <name evidence="5" type="ORF">HMPREF9444_00392</name>
</gene>
<comment type="caution">
    <text evidence="5">The sequence shown here is derived from an EMBL/GenBank/DDBJ whole genome shotgun (WGS) entry which is preliminary data.</text>
</comment>
<dbReference type="EMBL" id="AEVO01000015">
    <property type="protein sequence ID" value="EFY07809.1"/>
    <property type="molecule type" value="Genomic_DNA"/>
</dbReference>
<dbReference type="PROSITE" id="PS51459">
    <property type="entry name" value="FIDO"/>
    <property type="match status" value="1"/>
</dbReference>
<evidence type="ECO:0000313" key="6">
    <source>
        <dbReference type="Proteomes" id="UP000018458"/>
    </source>
</evidence>
<dbReference type="Pfam" id="PF13776">
    <property type="entry name" value="DUF4172"/>
    <property type="match status" value="1"/>
</dbReference>
<dbReference type="Gene3D" id="1.10.3290.10">
    <property type="entry name" value="Fido-like domain"/>
    <property type="match status" value="1"/>
</dbReference>
<dbReference type="RefSeq" id="WP_009142615.1">
    <property type="nucleotide sequence ID" value="NZ_GL830953.1"/>
</dbReference>
<dbReference type="InterPro" id="IPR025230">
    <property type="entry name" value="DUF4172"/>
</dbReference>
<dbReference type="PANTHER" id="PTHR13504">
    <property type="entry name" value="FIDO DOMAIN-CONTAINING PROTEIN DDB_G0283145"/>
    <property type="match status" value="1"/>
</dbReference>
<name>E8LI77_SUCHY</name>
<evidence type="ECO:0000256" key="3">
    <source>
        <dbReference type="PIRSR" id="PIRSR640198-3"/>
    </source>
</evidence>
<reference evidence="5 6" key="1">
    <citation type="submission" date="2011-01" db="EMBL/GenBank/DDBJ databases">
        <authorList>
            <person name="Weinstock G."/>
            <person name="Sodergren E."/>
            <person name="Clifton S."/>
            <person name="Fulton L."/>
            <person name="Fulton B."/>
            <person name="Courtney L."/>
            <person name="Fronick C."/>
            <person name="Harrison M."/>
            <person name="Strong C."/>
            <person name="Farmer C."/>
            <person name="Delahaunty K."/>
            <person name="Markovic C."/>
            <person name="Hall O."/>
            <person name="Minx P."/>
            <person name="Tomlinson C."/>
            <person name="Mitreva M."/>
            <person name="Hou S."/>
            <person name="Chen J."/>
            <person name="Wollam A."/>
            <person name="Pepin K.H."/>
            <person name="Johnson M."/>
            <person name="Bhonagiri V."/>
            <person name="Zhang X."/>
            <person name="Suruliraj S."/>
            <person name="Warren W."/>
            <person name="Chinwalla A."/>
            <person name="Mardis E.R."/>
            <person name="Wilson R.K."/>
        </authorList>
    </citation>
    <scope>NUCLEOTIDE SEQUENCE [LARGE SCALE GENOMIC DNA]</scope>
    <source>
        <strain evidence="6">DSM 22608 / JCM 16073 / KCTC 15190 / YIT 12066</strain>
    </source>
</reference>
<dbReference type="InterPro" id="IPR036597">
    <property type="entry name" value="Fido-like_dom_sf"/>
</dbReference>
<organism evidence="5 6">
    <name type="scientific">Succinatimonas hippei (strain DSM 22608 / JCM 16073 / KCTC 15190 / YIT 12066)</name>
    <dbReference type="NCBI Taxonomy" id="762983"/>
    <lineage>
        <taxon>Bacteria</taxon>
        <taxon>Pseudomonadati</taxon>
        <taxon>Pseudomonadota</taxon>
        <taxon>Gammaproteobacteria</taxon>
        <taxon>Aeromonadales</taxon>
        <taxon>Succinivibrionaceae</taxon>
        <taxon>Succinatimonas</taxon>
    </lineage>
</organism>
<proteinExistence type="predicted"/>
<dbReference type="AlphaFoldDB" id="E8LI77"/>
<dbReference type="Pfam" id="PF02661">
    <property type="entry name" value="Fic"/>
    <property type="match status" value="1"/>
</dbReference>
<feature type="domain" description="Fido" evidence="4">
    <location>
        <begin position="113"/>
        <end position="267"/>
    </location>
</feature>
<dbReference type="PANTHER" id="PTHR13504:SF33">
    <property type="entry name" value="FIC FAMILY PROTEIN"/>
    <property type="match status" value="1"/>
</dbReference>
<feature type="site" description="Important for autoinhibition of adenylyltransferase activity" evidence="3">
    <location>
        <position position="64"/>
    </location>
</feature>
<feature type="binding site" evidence="2">
    <location>
        <begin position="244"/>
        <end position="245"/>
    </location>
    <ligand>
        <name>ATP</name>
        <dbReference type="ChEBI" id="CHEBI:30616"/>
    </ligand>
</feature>
<dbReference type="Proteomes" id="UP000018458">
    <property type="component" value="Unassembled WGS sequence"/>
</dbReference>
<sequence>MYIHEKEKWWEFSYNTDELIKKLGNIREKEGLLLGKMSQLGFDFQNQSLLEHLSSEIVHSSAIEGESLNLKEVRSSIANKLGIDTAGLVPSSHHIDGIVEMLLDATQNYNTPLTEERLFSWHRVLFPYGYSGLYKIEVGQYRSREMQVVSGQIGNEKVHFKAVEPNKIAFEMKEFIEWFNNSDELDGIIKAAIAHLRFLTIHPFDDGNGRIARALTDMLFARTEKTSRRFYSMSVEIKKNQKLYYEILEKTQKGNGDITDWLLWFINCFDTALDTAFLKLQVILQKTHFWNYHQNVNFNERQQKMINMLFEGFKGNLTTQKWAKLNKCSQDTALNDINDLISHKILVKSKHGGRSTHYIFNDMNR</sequence>
<dbReference type="eggNOG" id="COG3177">
    <property type="taxonomic scope" value="Bacteria"/>
</dbReference>
<feature type="active site" evidence="1">
    <location>
        <position position="202"/>
    </location>
</feature>
<evidence type="ECO:0000313" key="5">
    <source>
        <dbReference type="EMBL" id="EFY07809.1"/>
    </source>
</evidence>